<evidence type="ECO:0000313" key="1">
    <source>
        <dbReference type="EMBL" id="RWU11508.1"/>
    </source>
</evidence>
<comment type="caution">
    <text evidence="1">The sequence shown here is derived from an EMBL/GenBank/DDBJ whole genome shotgun (WGS) entry which is preliminary data.</text>
</comment>
<dbReference type="EMBL" id="RSFE01000003">
    <property type="protein sequence ID" value="RWU11508.1"/>
    <property type="molecule type" value="Genomic_DNA"/>
</dbReference>
<dbReference type="RefSeq" id="WP_128351797.1">
    <property type="nucleotide sequence ID" value="NZ_JBLXIM010000001.1"/>
</dbReference>
<evidence type="ECO:0000313" key="2">
    <source>
        <dbReference type="Proteomes" id="UP000288789"/>
    </source>
</evidence>
<dbReference type="AlphaFoldDB" id="A0A451GEK0"/>
<dbReference type="Proteomes" id="UP000288789">
    <property type="component" value="Unassembled WGS sequence"/>
</dbReference>
<proteinExistence type="predicted"/>
<reference evidence="1 2" key="1">
    <citation type="submission" date="2018-12" db="EMBL/GenBank/DDBJ databases">
        <authorList>
            <person name="Li A."/>
            <person name="Zhang M."/>
            <person name="Zhu H."/>
        </authorList>
    </citation>
    <scope>NUCLEOTIDE SEQUENCE [LARGE SCALE GENOMIC DNA]</scope>
    <source>
        <strain evidence="1 2">R04H25</strain>
    </source>
</reference>
<protein>
    <submittedName>
        <fullName evidence="1">Uncharacterized protein</fullName>
    </submittedName>
</protein>
<name>A0A451GEK0_9GAMM</name>
<organism evidence="1 2">
    <name type="scientific">Pseudidiomarina gelatinasegens</name>
    <dbReference type="NCBI Taxonomy" id="2487740"/>
    <lineage>
        <taxon>Bacteria</taxon>
        <taxon>Pseudomonadati</taxon>
        <taxon>Pseudomonadota</taxon>
        <taxon>Gammaproteobacteria</taxon>
        <taxon>Alteromonadales</taxon>
        <taxon>Idiomarinaceae</taxon>
        <taxon>Pseudidiomarina</taxon>
    </lineage>
</organism>
<gene>
    <name evidence="1" type="ORF">EGC76_04385</name>
</gene>
<keyword evidence="2" id="KW-1185">Reference proteome</keyword>
<sequence length="138" mass="15361">MKATSVYQIIHQLMRLHTLPCVSSSAMDDRQGRVDALHVALDGRGYKGPRPSRQLTRMTADVINAALYATDPMETCCKENDRITEYQVIALTVLQNIQNGMVMEAALDQALCEIFGDHLVNGEQIERVMHELVGMSQG</sequence>
<dbReference type="OrthoDB" id="6169716at2"/>
<accession>A0A451GEK0</accession>